<accession>E4X608</accession>
<dbReference type="InParanoid" id="E4X608"/>
<dbReference type="AlphaFoldDB" id="E4X608"/>
<evidence type="ECO:0000313" key="2">
    <source>
        <dbReference type="Proteomes" id="UP000001307"/>
    </source>
</evidence>
<proteinExistence type="predicted"/>
<gene>
    <name evidence="1" type="ORF">GSOID_T00002710001</name>
</gene>
<organism evidence="1">
    <name type="scientific">Oikopleura dioica</name>
    <name type="common">Tunicate</name>
    <dbReference type="NCBI Taxonomy" id="34765"/>
    <lineage>
        <taxon>Eukaryota</taxon>
        <taxon>Metazoa</taxon>
        <taxon>Chordata</taxon>
        <taxon>Tunicata</taxon>
        <taxon>Appendicularia</taxon>
        <taxon>Copelata</taxon>
        <taxon>Oikopleuridae</taxon>
        <taxon>Oikopleura</taxon>
    </lineage>
</organism>
<sequence length="121" mass="13804">MKLSSIFFASVTAGQVVPFGFQACWTTFKRDLRKCERLIEPEDQLMCLFELFRDSSMCLLESLCDRFDEGNNCTAEPSAEAQCVKEALADSILYAKDQDWTTVDFEKAFSAVEEKSYSCFE</sequence>
<dbReference type="PROSITE" id="PS51257">
    <property type="entry name" value="PROKAR_LIPOPROTEIN"/>
    <property type="match status" value="1"/>
</dbReference>
<keyword evidence="2" id="KW-1185">Reference proteome</keyword>
<evidence type="ECO:0000313" key="1">
    <source>
        <dbReference type="EMBL" id="CBY07719.1"/>
    </source>
</evidence>
<dbReference type="Proteomes" id="UP000001307">
    <property type="component" value="Unassembled WGS sequence"/>
</dbReference>
<protein>
    <submittedName>
        <fullName evidence="1">Uncharacterized protein</fullName>
    </submittedName>
</protein>
<dbReference type="EMBL" id="FN653026">
    <property type="protein sequence ID" value="CBY07719.1"/>
    <property type="molecule type" value="Genomic_DNA"/>
</dbReference>
<reference evidence="1" key="1">
    <citation type="journal article" date="2010" name="Science">
        <title>Plasticity of animal genome architecture unmasked by rapid evolution of a pelagic tunicate.</title>
        <authorList>
            <person name="Denoeud F."/>
            <person name="Henriet S."/>
            <person name="Mungpakdee S."/>
            <person name="Aury J.M."/>
            <person name="Da Silva C."/>
            <person name="Brinkmann H."/>
            <person name="Mikhaleva J."/>
            <person name="Olsen L.C."/>
            <person name="Jubin C."/>
            <person name="Canestro C."/>
            <person name="Bouquet J.M."/>
            <person name="Danks G."/>
            <person name="Poulain J."/>
            <person name="Campsteijn C."/>
            <person name="Adamski M."/>
            <person name="Cross I."/>
            <person name="Yadetie F."/>
            <person name="Muffato M."/>
            <person name="Louis A."/>
            <person name="Butcher S."/>
            <person name="Tsagkogeorga G."/>
            <person name="Konrad A."/>
            <person name="Singh S."/>
            <person name="Jensen M.F."/>
            <person name="Cong E.H."/>
            <person name="Eikeseth-Otteraa H."/>
            <person name="Noel B."/>
            <person name="Anthouard V."/>
            <person name="Porcel B.M."/>
            <person name="Kachouri-Lafond R."/>
            <person name="Nishino A."/>
            <person name="Ugolini M."/>
            <person name="Chourrout P."/>
            <person name="Nishida H."/>
            <person name="Aasland R."/>
            <person name="Huzurbazar S."/>
            <person name="Westhof E."/>
            <person name="Delsuc F."/>
            <person name="Lehrach H."/>
            <person name="Reinhardt R."/>
            <person name="Weissenbach J."/>
            <person name="Roy S.W."/>
            <person name="Artiguenave F."/>
            <person name="Postlethwait J.H."/>
            <person name="Manak J.R."/>
            <person name="Thompson E.M."/>
            <person name="Jaillon O."/>
            <person name="Du Pasquier L."/>
            <person name="Boudinot P."/>
            <person name="Liberles D.A."/>
            <person name="Volff J.N."/>
            <person name="Philippe H."/>
            <person name="Lenhard B."/>
            <person name="Roest Crollius H."/>
            <person name="Wincker P."/>
            <person name="Chourrout D."/>
        </authorList>
    </citation>
    <scope>NUCLEOTIDE SEQUENCE [LARGE SCALE GENOMIC DNA]</scope>
</reference>
<dbReference type="OrthoDB" id="10350402at2759"/>
<name>E4X608_OIKDI</name>